<feature type="region of interest" description="Disordered" evidence="1">
    <location>
        <begin position="1"/>
        <end position="130"/>
    </location>
</feature>
<evidence type="ECO:0000313" key="3">
    <source>
        <dbReference type="Proteomes" id="UP000254875"/>
    </source>
</evidence>
<sequence length="298" mass="32244">MSIPRIGGGYTPPADLSSDADTVAQQQAALAVPHHRHGHALTRAKRPSLRKRRSAESPDANDPAAESEELLMMLDQHLRRSQTDVMRVDAREPRGNQHGFDQDEHSAGAEPNDKWARSDDTHDLPARALPMRFSQRAARDETALLKHSGAVSHGPACSPGNQAEAALIGVQTAARKQEPAVAGKEPGRASPTYVVLAIVREFLQMPDGERTSRTTLAQIRDRLVSASTRAGRDMQNNPQSNTQNGTRGAARRPLSAAEESMNLLLPIALLNLGRSRTRAGRAMGVSALAALIRRGRGW</sequence>
<evidence type="ECO:0000313" key="2">
    <source>
        <dbReference type="EMBL" id="RDJ98699.1"/>
    </source>
</evidence>
<gene>
    <name evidence="2" type="ORF">DLM46_32410</name>
</gene>
<dbReference type="EMBL" id="QHKS01000031">
    <property type="protein sequence ID" value="RDJ98699.1"/>
    <property type="molecule type" value="Genomic_DNA"/>
</dbReference>
<feature type="region of interest" description="Disordered" evidence="1">
    <location>
        <begin position="227"/>
        <end position="255"/>
    </location>
</feature>
<proteinExistence type="predicted"/>
<feature type="compositionally biased region" description="Basic and acidic residues" evidence="1">
    <location>
        <begin position="76"/>
        <end position="125"/>
    </location>
</feature>
<feature type="compositionally biased region" description="Polar residues" evidence="1">
    <location>
        <begin position="19"/>
        <end position="28"/>
    </location>
</feature>
<evidence type="ECO:0000256" key="1">
    <source>
        <dbReference type="SAM" id="MobiDB-lite"/>
    </source>
</evidence>
<organism evidence="2 3">
    <name type="scientific">Paraburkholderia lacunae</name>
    <dbReference type="NCBI Taxonomy" id="2211104"/>
    <lineage>
        <taxon>Bacteria</taxon>
        <taxon>Pseudomonadati</taxon>
        <taxon>Pseudomonadota</taxon>
        <taxon>Betaproteobacteria</taxon>
        <taxon>Burkholderiales</taxon>
        <taxon>Burkholderiaceae</taxon>
        <taxon>Paraburkholderia</taxon>
    </lineage>
</organism>
<feature type="compositionally biased region" description="Polar residues" evidence="1">
    <location>
        <begin position="234"/>
        <end position="246"/>
    </location>
</feature>
<dbReference type="OrthoDB" id="8781486at2"/>
<reference evidence="3" key="1">
    <citation type="submission" date="2018-05" db="EMBL/GenBank/DDBJ databases">
        <authorList>
            <person name="Feng T."/>
        </authorList>
    </citation>
    <scope>NUCLEOTIDE SEQUENCE [LARGE SCALE GENOMIC DNA]</scope>
    <source>
        <strain evidence="3">S27</strain>
    </source>
</reference>
<feature type="compositionally biased region" description="Basic residues" evidence="1">
    <location>
        <begin position="33"/>
        <end position="53"/>
    </location>
</feature>
<comment type="caution">
    <text evidence="2">The sequence shown here is derived from an EMBL/GenBank/DDBJ whole genome shotgun (WGS) entry which is preliminary data.</text>
</comment>
<dbReference type="AlphaFoldDB" id="A0A370MZA1"/>
<protein>
    <submittedName>
        <fullName evidence="2">Uncharacterized protein</fullName>
    </submittedName>
</protein>
<keyword evidence="3" id="KW-1185">Reference proteome</keyword>
<accession>A0A370MZA1</accession>
<name>A0A370MZA1_9BURK</name>
<dbReference type="Proteomes" id="UP000254875">
    <property type="component" value="Unassembled WGS sequence"/>
</dbReference>
<dbReference type="RefSeq" id="WP_115107736.1">
    <property type="nucleotide sequence ID" value="NZ_QHKS01000031.1"/>
</dbReference>
<feature type="compositionally biased region" description="Gly residues" evidence="1">
    <location>
        <begin position="1"/>
        <end position="10"/>
    </location>
</feature>